<proteinExistence type="predicted"/>
<organism evidence="3">
    <name type="scientific">Sesamum latifolium</name>
    <dbReference type="NCBI Taxonomy" id="2727402"/>
    <lineage>
        <taxon>Eukaryota</taxon>
        <taxon>Viridiplantae</taxon>
        <taxon>Streptophyta</taxon>
        <taxon>Embryophyta</taxon>
        <taxon>Tracheophyta</taxon>
        <taxon>Spermatophyta</taxon>
        <taxon>Magnoliopsida</taxon>
        <taxon>eudicotyledons</taxon>
        <taxon>Gunneridae</taxon>
        <taxon>Pentapetalae</taxon>
        <taxon>asterids</taxon>
        <taxon>lamiids</taxon>
        <taxon>Lamiales</taxon>
        <taxon>Pedaliaceae</taxon>
        <taxon>Sesamum</taxon>
    </lineage>
</organism>
<dbReference type="InterPro" id="IPR029472">
    <property type="entry name" value="Copia-like_N"/>
</dbReference>
<comment type="caution">
    <text evidence="3">The sequence shown here is derived from an EMBL/GenBank/DDBJ whole genome shotgun (WGS) entry which is preliminary data.</text>
</comment>
<protein>
    <recommendedName>
        <fullName evidence="4">Retrotransposon Copia-like N-terminal domain-containing protein</fullName>
    </recommendedName>
</protein>
<dbReference type="PANTHER" id="PTHR37610:SF40">
    <property type="entry name" value="OS01G0909600 PROTEIN"/>
    <property type="match status" value="1"/>
</dbReference>
<dbReference type="Pfam" id="PF14244">
    <property type="entry name" value="Retrotran_gag_3"/>
    <property type="match status" value="1"/>
</dbReference>
<reference evidence="3" key="1">
    <citation type="submission" date="2020-06" db="EMBL/GenBank/DDBJ databases">
        <authorList>
            <person name="Li T."/>
            <person name="Hu X."/>
            <person name="Zhang T."/>
            <person name="Song X."/>
            <person name="Zhang H."/>
            <person name="Dai N."/>
            <person name="Sheng W."/>
            <person name="Hou X."/>
            <person name="Wei L."/>
        </authorList>
    </citation>
    <scope>NUCLEOTIDE SEQUENCE</scope>
    <source>
        <strain evidence="3">KEN1</strain>
        <tissue evidence="3">Leaf</tissue>
    </source>
</reference>
<accession>A0AAW2XZ42</accession>
<reference evidence="3" key="2">
    <citation type="journal article" date="2024" name="Plant">
        <title>Genomic evolution and insights into agronomic trait innovations of Sesamum species.</title>
        <authorList>
            <person name="Miao H."/>
            <person name="Wang L."/>
            <person name="Qu L."/>
            <person name="Liu H."/>
            <person name="Sun Y."/>
            <person name="Le M."/>
            <person name="Wang Q."/>
            <person name="Wei S."/>
            <person name="Zheng Y."/>
            <person name="Lin W."/>
            <person name="Duan Y."/>
            <person name="Cao H."/>
            <person name="Xiong S."/>
            <person name="Wang X."/>
            <person name="Wei L."/>
            <person name="Li C."/>
            <person name="Ma Q."/>
            <person name="Ju M."/>
            <person name="Zhao R."/>
            <person name="Li G."/>
            <person name="Mu C."/>
            <person name="Tian Q."/>
            <person name="Mei H."/>
            <person name="Zhang T."/>
            <person name="Gao T."/>
            <person name="Zhang H."/>
        </authorList>
    </citation>
    <scope>NUCLEOTIDE SEQUENCE</scope>
    <source>
        <strain evidence="3">KEN1</strain>
    </source>
</reference>
<dbReference type="EMBL" id="JACGWN010000002">
    <property type="protein sequence ID" value="KAL0458915.1"/>
    <property type="molecule type" value="Genomic_DNA"/>
</dbReference>
<dbReference type="InterPro" id="IPR005162">
    <property type="entry name" value="Retrotrans_gag_dom"/>
</dbReference>
<evidence type="ECO:0000259" key="2">
    <source>
        <dbReference type="Pfam" id="PF14244"/>
    </source>
</evidence>
<evidence type="ECO:0008006" key="4">
    <source>
        <dbReference type="Google" id="ProtNLM"/>
    </source>
</evidence>
<feature type="domain" description="Retrotransposon gag" evidence="1">
    <location>
        <begin position="87"/>
        <end position="180"/>
    </location>
</feature>
<dbReference type="PANTHER" id="PTHR37610">
    <property type="entry name" value="CCHC-TYPE DOMAIN-CONTAINING PROTEIN"/>
    <property type="match status" value="1"/>
</dbReference>
<evidence type="ECO:0000259" key="1">
    <source>
        <dbReference type="Pfam" id="PF03732"/>
    </source>
</evidence>
<dbReference type="Pfam" id="PF03732">
    <property type="entry name" value="Retrotrans_gag"/>
    <property type="match status" value="1"/>
</dbReference>
<sequence>MAQDPEIMKIQPSNNPGMSLTSIPLDGSNFLTWSRSVKISLGAKMKLSFINGKIKKPEESDQTYEQWIRADYMVTSWILNSISKEIVESFLYTTTARELWTELETRFGQGNEPMIYQLKREISSIAQGTMSVSAYFSRSKRLWDELTCLHPMPQCSCGASKEVAVLNNEDQLMQFLMGLSDSYDNNGHTKEVCFEIYGYPEWYKNLVEQRKKDGASTSRTFVAANTQEQAQNAVDELTMSEMIRTEIQRYMGDTGSTVTENEDYLEFSEQQNNPITSSIPVCIEDTEPMDIHTPTEIQERTDSDLTPQNEEPITTTTLRRSSRVINRPAYLQDFECSMSTLASDFEEGVKD</sequence>
<name>A0AAW2XZ42_9LAMI</name>
<feature type="domain" description="Retrotransposon Copia-like N-terminal" evidence="2">
    <location>
        <begin position="11"/>
        <end position="58"/>
    </location>
</feature>
<evidence type="ECO:0000313" key="3">
    <source>
        <dbReference type="EMBL" id="KAL0458915.1"/>
    </source>
</evidence>
<dbReference type="AlphaFoldDB" id="A0AAW2XZ42"/>
<gene>
    <name evidence="3" type="ORF">Slati_0518700</name>
</gene>